<dbReference type="NCBIfam" id="TIGR04057">
    <property type="entry name" value="SusC_RagA_signa"/>
    <property type="match status" value="1"/>
</dbReference>
<dbReference type="InterPro" id="IPR023996">
    <property type="entry name" value="TonB-dep_OMP_SusC/RagA"/>
</dbReference>
<evidence type="ECO:0000256" key="2">
    <source>
        <dbReference type="ARBA" id="ARBA00022448"/>
    </source>
</evidence>
<keyword evidence="2 8" id="KW-0813">Transport</keyword>
<evidence type="ECO:0000256" key="5">
    <source>
        <dbReference type="ARBA" id="ARBA00023077"/>
    </source>
</evidence>
<dbReference type="InterPro" id="IPR012910">
    <property type="entry name" value="Plug_dom"/>
</dbReference>
<keyword evidence="4 8" id="KW-0812">Transmembrane</keyword>
<evidence type="ECO:0000256" key="1">
    <source>
        <dbReference type="ARBA" id="ARBA00004571"/>
    </source>
</evidence>
<dbReference type="Pfam" id="PF13715">
    <property type="entry name" value="CarbopepD_reg_2"/>
    <property type="match status" value="1"/>
</dbReference>
<evidence type="ECO:0000256" key="3">
    <source>
        <dbReference type="ARBA" id="ARBA00022452"/>
    </source>
</evidence>
<evidence type="ECO:0000256" key="9">
    <source>
        <dbReference type="RuleBase" id="RU003357"/>
    </source>
</evidence>
<dbReference type="EMBL" id="CP040749">
    <property type="protein sequence ID" value="QCX40331.1"/>
    <property type="molecule type" value="Genomic_DNA"/>
</dbReference>
<protein>
    <submittedName>
        <fullName evidence="12">TonB-dependent receptor</fullName>
    </submittedName>
</protein>
<dbReference type="FunFam" id="2.170.130.10:FF:000008">
    <property type="entry name" value="SusC/RagA family TonB-linked outer membrane protein"/>
    <property type="match status" value="1"/>
</dbReference>
<evidence type="ECO:0000256" key="6">
    <source>
        <dbReference type="ARBA" id="ARBA00023136"/>
    </source>
</evidence>
<dbReference type="InterPro" id="IPR039426">
    <property type="entry name" value="TonB-dep_rcpt-like"/>
</dbReference>
<dbReference type="InterPro" id="IPR000531">
    <property type="entry name" value="Beta-barrel_TonB"/>
</dbReference>
<organism evidence="12 13">
    <name type="scientific">Aureibaculum algae</name>
    <dbReference type="NCBI Taxonomy" id="2584122"/>
    <lineage>
        <taxon>Bacteria</taxon>
        <taxon>Pseudomonadati</taxon>
        <taxon>Bacteroidota</taxon>
        <taxon>Flavobacteriia</taxon>
        <taxon>Flavobacteriales</taxon>
        <taxon>Flavobacteriaceae</taxon>
        <taxon>Aureibaculum</taxon>
    </lineage>
</organism>
<evidence type="ECO:0000313" key="12">
    <source>
        <dbReference type="EMBL" id="QCX40331.1"/>
    </source>
</evidence>
<feature type="domain" description="TonB-dependent receptor plug" evidence="11">
    <location>
        <begin position="121"/>
        <end position="227"/>
    </location>
</feature>
<evidence type="ECO:0000259" key="10">
    <source>
        <dbReference type="Pfam" id="PF00593"/>
    </source>
</evidence>
<dbReference type="SUPFAM" id="SSF49464">
    <property type="entry name" value="Carboxypeptidase regulatory domain-like"/>
    <property type="match status" value="1"/>
</dbReference>
<dbReference type="GO" id="GO:0009279">
    <property type="term" value="C:cell outer membrane"/>
    <property type="evidence" value="ECO:0007669"/>
    <property type="project" value="UniProtKB-SubCell"/>
</dbReference>
<dbReference type="InterPro" id="IPR008969">
    <property type="entry name" value="CarboxyPept-like_regulatory"/>
</dbReference>
<gene>
    <name evidence="12" type="ORF">FF125_18450</name>
</gene>
<dbReference type="NCBIfam" id="TIGR04056">
    <property type="entry name" value="OMP_RagA_SusC"/>
    <property type="match status" value="1"/>
</dbReference>
<dbReference type="InterPro" id="IPR037066">
    <property type="entry name" value="Plug_dom_sf"/>
</dbReference>
<dbReference type="PROSITE" id="PS52016">
    <property type="entry name" value="TONB_DEPENDENT_REC_3"/>
    <property type="match status" value="1"/>
</dbReference>
<dbReference type="KEGG" id="fbe:FF125_18450"/>
<dbReference type="OrthoDB" id="9768177at2"/>
<dbReference type="InterPro" id="IPR036942">
    <property type="entry name" value="Beta-barrel_TonB_sf"/>
</dbReference>
<evidence type="ECO:0000259" key="11">
    <source>
        <dbReference type="Pfam" id="PF07715"/>
    </source>
</evidence>
<dbReference type="InterPro" id="IPR023997">
    <property type="entry name" value="TonB-dep_OMP_SusC/RagA_CS"/>
</dbReference>
<keyword evidence="5 9" id="KW-0798">TonB box</keyword>
<comment type="similarity">
    <text evidence="8 9">Belongs to the TonB-dependent receptor family.</text>
</comment>
<evidence type="ECO:0000256" key="4">
    <source>
        <dbReference type="ARBA" id="ARBA00022692"/>
    </source>
</evidence>
<dbReference type="Pfam" id="PF07715">
    <property type="entry name" value="Plug"/>
    <property type="match status" value="1"/>
</dbReference>
<proteinExistence type="inferred from homology"/>
<comment type="subcellular location">
    <subcellularLocation>
        <location evidence="1 8">Cell outer membrane</location>
        <topology evidence="1 8">Multi-pass membrane protein</topology>
    </subcellularLocation>
</comment>
<keyword evidence="7 8" id="KW-0998">Cell outer membrane</keyword>
<accession>A0A5B7TYF5</accession>
<dbReference type="Gene3D" id="2.170.130.10">
    <property type="entry name" value="TonB-dependent receptor, plug domain"/>
    <property type="match status" value="1"/>
</dbReference>
<dbReference type="Proteomes" id="UP000306229">
    <property type="component" value="Chromosome"/>
</dbReference>
<name>A0A5B7TYF5_9FLAO</name>
<keyword evidence="6 8" id="KW-0472">Membrane</keyword>
<dbReference type="AlphaFoldDB" id="A0A5B7TYF5"/>
<keyword evidence="3 8" id="KW-1134">Transmembrane beta strand</keyword>
<sequence length="1000" mass="108063">MKHMKKRLLSRKLFVSFILFTFISLSGYAQSIITGKVLDDTNLALPGVSILVKGTSKGTTTDFDGEYSLEASPDDVLIFSFLGFKTQEILVGSQTTIDVQLVSDSQALDEVVVVGYGSVKKSDVVGSVSQVTAKSFEDQPLTRAEDALQGRAAGVAVSKSSGQPGAAIKVRIRGVNSINGNNNPLVVVDGVIGGDLSTINPSDIASMDVLKDASATAIYGSRGSNGVILITTKKGRGKSKINAEYFMSFDNVPEYLPTLGAADFAKIENSRLIRVGGNPIFTDQEIAGFEQNGGTNYQKAFFRQGMTQNAQLSASGSEGKISYFLSGNYVNQEGLVIETGYERFSIRSNVDAEINDKLKVGLNVFAVRATTINNIDGFRSFQGSEVVKALGWDPTTPIFNAEGGYNTFSSKGIASLNYNPIANMNGSKLEFIEDRLNINVNLNYEIIDGLSYGLVVGASAVNNTSENYVIDFTAPDASYNGSKTTGYQVSNILTWAKTFGKHNITATGVYEFSDFENRSNGYSAQDLAVPNGFYLGELAGGQSIFNGYNKSAIQSVMGRASYVYDESLYVTGTIRMDQSSRFRSDKNTGYFPSVALKYSLKKMDFINNGNVLTDFAVRAGWGQVGNQDIAPYSTYPSVNANSSYPFDGSTRSAGSSPAGYGNPDLTWETTTQLNFGVDLAFWNGRANFSMDLYQKNTEDLLLDVPVPTTNGGGFITRNIGEVENRGIDLTLGGGIIQGDNFNWESNFSFSYVKNEVVDLGGVESIQGTFGSTDGKSQTWNIIQVGEPIGQFQGATFLGTWKTAEATEAAIYGRIPGDAKYQRDTDGNVIFSAIGNGTPTTFWGFNNTLTYKNWDMNIFFQGVHGFDVYNTVQGMIVGATGNQRSFLSVEQLNQWTPTNETDIPAGGDNINGSTRYVEDGSFIRLQNLTIGYTLRDLGFINSLKIYAGGQNLFMITDYTGYDPEHTSRPADNAGNVDVAAGINAGAYPNPRTFTVGFKLGF</sequence>
<evidence type="ECO:0000313" key="13">
    <source>
        <dbReference type="Proteomes" id="UP000306229"/>
    </source>
</evidence>
<dbReference type="Gene3D" id="2.60.40.1120">
    <property type="entry name" value="Carboxypeptidase-like, regulatory domain"/>
    <property type="match status" value="1"/>
</dbReference>
<reference evidence="12 13" key="1">
    <citation type="submission" date="2019-05" db="EMBL/GenBank/DDBJ databases">
        <title>Algicella ahnfeltiae gen. nov., sp. nov., a novel marine bacterium of the family Flavobacteriaceae isolated from a red alga.</title>
        <authorList>
            <person name="Nedashkovskaya O.I."/>
            <person name="Kukhlevskiy A.D."/>
            <person name="Kim S.-G."/>
            <person name="Zhukova N.V."/>
            <person name="Mikhailov V.V."/>
        </authorList>
    </citation>
    <scope>NUCLEOTIDE SEQUENCE [LARGE SCALE GENOMIC DNA]</scope>
    <source>
        <strain evidence="12 13">10Alg115</strain>
    </source>
</reference>
<keyword evidence="12" id="KW-0675">Receptor</keyword>
<keyword evidence="13" id="KW-1185">Reference proteome</keyword>
<dbReference type="RefSeq" id="WP_138951256.1">
    <property type="nucleotide sequence ID" value="NZ_CP040749.1"/>
</dbReference>
<dbReference type="SUPFAM" id="SSF56935">
    <property type="entry name" value="Porins"/>
    <property type="match status" value="1"/>
</dbReference>
<dbReference type="Gene3D" id="2.40.170.20">
    <property type="entry name" value="TonB-dependent receptor, beta-barrel domain"/>
    <property type="match status" value="1"/>
</dbReference>
<evidence type="ECO:0000256" key="7">
    <source>
        <dbReference type="ARBA" id="ARBA00023237"/>
    </source>
</evidence>
<feature type="domain" description="TonB-dependent receptor-like beta-barrel" evidence="10">
    <location>
        <begin position="390"/>
        <end position="951"/>
    </location>
</feature>
<dbReference type="Pfam" id="PF00593">
    <property type="entry name" value="TonB_dep_Rec_b-barrel"/>
    <property type="match status" value="1"/>
</dbReference>
<evidence type="ECO:0000256" key="8">
    <source>
        <dbReference type="PROSITE-ProRule" id="PRU01360"/>
    </source>
</evidence>